<dbReference type="Proteomes" id="UP001155241">
    <property type="component" value="Unassembled WGS sequence"/>
</dbReference>
<evidence type="ECO:0000313" key="2">
    <source>
        <dbReference type="EMBL" id="MCO6047168.1"/>
    </source>
</evidence>
<dbReference type="Gene3D" id="3.40.50.720">
    <property type="entry name" value="NAD(P)-binding Rossmann-like Domain"/>
    <property type="match status" value="1"/>
</dbReference>
<dbReference type="CDD" id="cd00757">
    <property type="entry name" value="ThiF_MoeB_HesA_family"/>
    <property type="match status" value="1"/>
</dbReference>
<dbReference type="Pfam" id="PF00899">
    <property type="entry name" value="ThiF"/>
    <property type="match status" value="1"/>
</dbReference>
<protein>
    <submittedName>
        <fullName evidence="2">ThiF family adenylyltransferase</fullName>
    </submittedName>
</protein>
<comment type="caution">
    <text evidence="2">The sequence shown here is derived from an EMBL/GenBank/DDBJ whole genome shotgun (WGS) entry which is preliminary data.</text>
</comment>
<dbReference type="InterPro" id="IPR045886">
    <property type="entry name" value="ThiF/MoeB/HesA"/>
</dbReference>
<feature type="domain" description="THIF-type NAD/FAD binding fold" evidence="1">
    <location>
        <begin position="20"/>
        <end position="246"/>
    </location>
</feature>
<proteinExistence type="predicted"/>
<dbReference type="GO" id="GO:0004792">
    <property type="term" value="F:thiosulfate-cyanide sulfurtransferase activity"/>
    <property type="evidence" value="ECO:0007669"/>
    <property type="project" value="TreeGrafter"/>
</dbReference>
<gene>
    <name evidence="2" type="ORF">NG895_24990</name>
</gene>
<dbReference type="AlphaFoldDB" id="A0A9X2FFC3"/>
<reference evidence="2" key="1">
    <citation type="submission" date="2022-06" db="EMBL/GenBank/DDBJ databases">
        <title>Aeoliella straminimaris, a novel planctomycete from sediments.</title>
        <authorList>
            <person name="Vitorino I.R."/>
            <person name="Lage O.M."/>
        </authorList>
    </citation>
    <scope>NUCLEOTIDE SEQUENCE</scope>
    <source>
        <strain evidence="2">ICT_H6.2</strain>
    </source>
</reference>
<dbReference type="GO" id="GO:0008641">
    <property type="term" value="F:ubiquitin-like modifier activating enzyme activity"/>
    <property type="evidence" value="ECO:0007669"/>
    <property type="project" value="InterPro"/>
</dbReference>
<dbReference type="SUPFAM" id="SSF69572">
    <property type="entry name" value="Activating enzymes of the ubiquitin-like proteins"/>
    <property type="match status" value="1"/>
</dbReference>
<name>A0A9X2FFC3_9BACT</name>
<dbReference type="InterPro" id="IPR000594">
    <property type="entry name" value="ThiF_NAD_FAD-bd"/>
</dbReference>
<dbReference type="EMBL" id="JAMXLR010000089">
    <property type="protein sequence ID" value="MCO6047168.1"/>
    <property type="molecule type" value="Genomic_DNA"/>
</dbReference>
<dbReference type="GO" id="GO:0032446">
    <property type="term" value="P:protein modification by small protein conjugation"/>
    <property type="evidence" value="ECO:0007669"/>
    <property type="project" value="TreeGrafter"/>
</dbReference>
<dbReference type="GO" id="GO:0016779">
    <property type="term" value="F:nucleotidyltransferase activity"/>
    <property type="evidence" value="ECO:0007669"/>
    <property type="project" value="UniProtKB-KW"/>
</dbReference>
<keyword evidence="2" id="KW-0548">Nucleotidyltransferase</keyword>
<evidence type="ECO:0000313" key="3">
    <source>
        <dbReference type="Proteomes" id="UP001155241"/>
    </source>
</evidence>
<accession>A0A9X2FFC3</accession>
<dbReference type="GO" id="GO:0005737">
    <property type="term" value="C:cytoplasm"/>
    <property type="evidence" value="ECO:0007669"/>
    <property type="project" value="TreeGrafter"/>
</dbReference>
<sequence>MSEALHIDLDGDDDHRFARFELISWWDQQRLSGTKALVIGAGALGNELLKNLALLGVGHVLVADLDRIELSNLSRSVLFREEDCGQGKAAVAARRTRELFPDMQVHAFEGNIVYDLGLGVYQWADVILGGLDNREARVAINQAAAKVGKPWIDGAIERLQGVARVFDPATGPCYECTMSDVDWKMLAARKSCALLSRDEMQEGKVPTTPTTSSVVAGIQVQEAVKLLHGMETIAGQGFVFEGLTHQSYLVRYTQLEDCPSHEKIEPVVSLPTGVADTRVGELLERARTDIGPSAVLEFNHDLIDSLNCSECGETTPLRASLGKVTESQGRCPKCGELCTPNLYHSINEHSTLLDCTLAELGVPPWDIISAHAGMEQIGYELAGDRATVLAPLVNEAEASAKDMS</sequence>
<dbReference type="InterPro" id="IPR035985">
    <property type="entry name" value="Ubiquitin-activating_enz"/>
</dbReference>
<keyword evidence="2" id="KW-0808">Transferase</keyword>
<keyword evidence="3" id="KW-1185">Reference proteome</keyword>
<evidence type="ECO:0000259" key="1">
    <source>
        <dbReference type="Pfam" id="PF00899"/>
    </source>
</evidence>
<organism evidence="2 3">
    <name type="scientific">Aeoliella straminimaris</name>
    <dbReference type="NCBI Taxonomy" id="2954799"/>
    <lineage>
        <taxon>Bacteria</taxon>
        <taxon>Pseudomonadati</taxon>
        <taxon>Planctomycetota</taxon>
        <taxon>Planctomycetia</taxon>
        <taxon>Pirellulales</taxon>
        <taxon>Lacipirellulaceae</taxon>
        <taxon>Aeoliella</taxon>
    </lineage>
</organism>
<dbReference type="RefSeq" id="WP_252855279.1">
    <property type="nucleotide sequence ID" value="NZ_JAMXLR010000089.1"/>
</dbReference>
<dbReference type="PANTHER" id="PTHR10953:SF102">
    <property type="entry name" value="ADENYLYLTRANSFERASE AND SULFURTRANSFERASE MOCS3"/>
    <property type="match status" value="1"/>
</dbReference>
<dbReference type="PANTHER" id="PTHR10953">
    <property type="entry name" value="UBIQUITIN-ACTIVATING ENZYME E1"/>
    <property type="match status" value="1"/>
</dbReference>